<dbReference type="GeneID" id="20317557"/>
<protein>
    <submittedName>
        <fullName evidence="2">Uncharacterized protein</fullName>
    </submittedName>
</protein>
<dbReference type="KEGG" id="ovi:T265_03370"/>
<dbReference type="EMBL" id="KL596666">
    <property type="protein sequence ID" value="KER30103.1"/>
    <property type="molecule type" value="Genomic_DNA"/>
</dbReference>
<dbReference type="AlphaFoldDB" id="A0A074ZRQ7"/>
<gene>
    <name evidence="2" type="ORF">T265_03370</name>
</gene>
<dbReference type="Proteomes" id="UP000054324">
    <property type="component" value="Unassembled WGS sequence"/>
</dbReference>
<reference evidence="2 3" key="1">
    <citation type="submission" date="2013-11" db="EMBL/GenBank/DDBJ databases">
        <title>Opisthorchis viverrini - life in the bile duct.</title>
        <authorList>
            <person name="Young N.D."/>
            <person name="Nagarajan N."/>
            <person name="Lin S.J."/>
            <person name="Korhonen P.K."/>
            <person name="Jex A.R."/>
            <person name="Hall R.S."/>
            <person name="Safavi-Hemami H."/>
            <person name="Kaewkong W."/>
            <person name="Bertrand D."/>
            <person name="Gao S."/>
            <person name="Seet Q."/>
            <person name="Wongkham S."/>
            <person name="Teh B.T."/>
            <person name="Wongkham C."/>
            <person name="Intapan P.M."/>
            <person name="Maleewong W."/>
            <person name="Yang X."/>
            <person name="Hu M."/>
            <person name="Wang Z."/>
            <person name="Hofmann A."/>
            <person name="Sternberg P.W."/>
            <person name="Tan P."/>
            <person name="Wang J."/>
            <person name="Gasser R.B."/>
        </authorList>
    </citation>
    <scope>NUCLEOTIDE SEQUENCE [LARGE SCALE GENOMIC DNA]</scope>
</reference>
<evidence type="ECO:0000256" key="1">
    <source>
        <dbReference type="SAM" id="Coils"/>
    </source>
</evidence>
<keyword evidence="3" id="KW-1185">Reference proteome</keyword>
<organism evidence="2 3">
    <name type="scientific">Opisthorchis viverrini</name>
    <name type="common">Southeast Asian liver fluke</name>
    <dbReference type="NCBI Taxonomy" id="6198"/>
    <lineage>
        <taxon>Eukaryota</taxon>
        <taxon>Metazoa</taxon>
        <taxon>Spiralia</taxon>
        <taxon>Lophotrochozoa</taxon>
        <taxon>Platyhelminthes</taxon>
        <taxon>Trematoda</taxon>
        <taxon>Digenea</taxon>
        <taxon>Opisthorchiida</taxon>
        <taxon>Opisthorchiata</taxon>
        <taxon>Opisthorchiidae</taxon>
        <taxon>Opisthorchis</taxon>
    </lineage>
</organism>
<feature type="coiled-coil region" evidence="1">
    <location>
        <begin position="9"/>
        <end position="82"/>
    </location>
</feature>
<name>A0A074ZRQ7_OPIVI</name>
<sequence length="90" mass="10665">MLHDFTFQVKRMEARLNLLRNKVMSEEAKQLQLESLEREMDLELNAQKTKIGMKLRQTGARLAEARAELATRERRLEQIEARYDTQPHLV</sequence>
<keyword evidence="1" id="KW-0175">Coiled coil</keyword>
<proteinExistence type="predicted"/>
<dbReference type="OrthoDB" id="10259720at2759"/>
<dbReference type="STRING" id="6198.A0A074ZRQ7"/>
<evidence type="ECO:0000313" key="3">
    <source>
        <dbReference type="Proteomes" id="UP000054324"/>
    </source>
</evidence>
<dbReference type="CTD" id="20317557"/>
<accession>A0A074ZRQ7</accession>
<evidence type="ECO:0000313" key="2">
    <source>
        <dbReference type="EMBL" id="KER30103.1"/>
    </source>
</evidence>
<dbReference type="RefSeq" id="XP_009166103.1">
    <property type="nucleotide sequence ID" value="XM_009167839.1"/>
</dbReference>